<keyword evidence="2" id="KW-1185">Reference proteome</keyword>
<sequence>MPGFYHLPSWRIEFSRSFRWVKLRSFCTILNDLSVVDFDNSSNLSEARKQLMDALSSKVPFCMSNDSRFPENDLYVCVDKPQMFAQVAEVIRVLATPHKMLTAADIKDYFSAIIRMRELIHNTGEDGARVVFCTKTFEAEFQLRWWSP</sequence>
<dbReference type="Proteomes" id="UP000327013">
    <property type="component" value="Chromosome 1"/>
</dbReference>
<dbReference type="Gene3D" id="1.20.120.70">
    <property type="entry name" value="Tobacco mosaic virus-like, coat protein"/>
    <property type="match status" value="1"/>
</dbReference>
<dbReference type="AlphaFoldDB" id="A0A5N6QAR2"/>
<dbReference type="Pfam" id="PF00721">
    <property type="entry name" value="TMV_coat"/>
    <property type="match status" value="1"/>
</dbReference>
<name>A0A5N6QAR2_9ROSI</name>
<accession>A0A5N6QAR2</accession>
<reference evidence="1 2" key="1">
    <citation type="submission" date="2019-06" db="EMBL/GenBank/DDBJ databases">
        <title>A chromosomal-level reference genome of Carpinus fangiana (Coryloideae, Betulaceae).</title>
        <authorList>
            <person name="Yang X."/>
            <person name="Wang Z."/>
            <person name="Zhang L."/>
            <person name="Hao G."/>
            <person name="Liu J."/>
            <person name="Yang Y."/>
        </authorList>
    </citation>
    <scope>NUCLEOTIDE SEQUENCE [LARGE SCALE GENOMIC DNA]</scope>
    <source>
        <strain evidence="1">Cfa_2016G</strain>
        <tissue evidence="1">Leaf</tissue>
    </source>
</reference>
<protein>
    <submittedName>
        <fullName evidence="1">Uncharacterized protein</fullName>
    </submittedName>
</protein>
<organism evidence="1 2">
    <name type="scientific">Carpinus fangiana</name>
    <dbReference type="NCBI Taxonomy" id="176857"/>
    <lineage>
        <taxon>Eukaryota</taxon>
        <taxon>Viridiplantae</taxon>
        <taxon>Streptophyta</taxon>
        <taxon>Embryophyta</taxon>
        <taxon>Tracheophyta</taxon>
        <taxon>Spermatophyta</taxon>
        <taxon>Magnoliopsida</taxon>
        <taxon>eudicotyledons</taxon>
        <taxon>Gunneridae</taxon>
        <taxon>Pentapetalae</taxon>
        <taxon>rosids</taxon>
        <taxon>fabids</taxon>
        <taxon>Fagales</taxon>
        <taxon>Betulaceae</taxon>
        <taxon>Carpinus</taxon>
    </lineage>
</organism>
<gene>
    <name evidence="1" type="ORF">FH972_000999</name>
</gene>
<dbReference type="GO" id="GO:0005198">
    <property type="term" value="F:structural molecule activity"/>
    <property type="evidence" value="ECO:0007669"/>
    <property type="project" value="InterPro"/>
</dbReference>
<dbReference type="InterPro" id="IPR036417">
    <property type="entry name" value="TMV-like_coat_sf"/>
</dbReference>
<dbReference type="InterPro" id="IPR001337">
    <property type="entry name" value="TMV-like_coat"/>
</dbReference>
<proteinExistence type="predicted"/>
<dbReference type="EMBL" id="CM017321">
    <property type="protein sequence ID" value="KAE7996265.1"/>
    <property type="molecule type" value="Genomic_DNA"/>
</dbReference>
<dbReference type="SUPFAM" id="SSF47195">
    <property type="entry name" value="TMV-like viral coat proteins"/>
    <property type="match status" value="1"/>
</dbReference>
<evidence type="ECO:0000313" key="1">
    <source>
        <dbReference type="EMBL" id="KAE7996265.1"/>
    </source>
</evidence>
<dbReference type="OrthoDB" id="646163at2759"/>
<evidence type="ECO:0000313" key="2">
    <source>
        <dbReference type="Proteomes" id="UP000327013"/>
    </source>
</evidence>